<dbReference type="SUPFAM" id="SSF46785">
    <property type="entry name" value="Winged helix' DNA-binding domain"/>
    <property type="match status" value="1"/>
</dbReference>
<name>A0ABX1JK35_9PSEU</name>
<feature type="domain" description="HTH gntR-type" evidence="4">
    <location>
        <begin position="10"/>
        <end position="77"/>
    </location>
</feature>
<sequence>MTVSRSAAPATTTQHALDGLRRAVVAGELRPGQRVLQEDIAERLGVSVATVREALRVLEQEGQVGYRPRRGYFVTELRISDLEEIYELRQVLEERAARHALPTLDEDALARVALAAQDCEIAAERGDVAAELEANRRFHFGLLESPDQVHSMRLIRLLWDSTEAYRAMYYNAAEERRNAVHAHDAILDAARRGDADTLVSEMDAHRNRALVVLKGILAR</sequence>
<evidence type="ECO:0000313" key="5">
    <source>
        <dbReference type="EMBL" id="NKQ58840.1"/>
    </source>
</evidence>
<dbReference type="InterPro" id="IPR000524">
    <property type="entry name" value="Tscrpt_reg_HTH_GntR"/>
</dbReference>
<evidence type="ECO:0000256" key="1">
    <source>
        <dbReference type="ARBA" id="ARBA00023015"/>
    </source>
</evidence>
<keyword evidence="6" id="KW-1185">Reference proteome</keyword>
<dbReference type="SUPFAM" id="SSF48008">
    <property type="entry name" value="GntR ligand-binding domain-like"/>
    <property type="match status" value="1"/>
</dbReference>
<evidence type="ECO:0000256" key="2">
    <source>
        <dbReference type="ARBA" id="ARBA00023125"/>
    </source>
</evidence>
<dbReference type="InterPro" id="IPR036390">
    <property type="entry name" value="WH_DNA-bd_sf"/>
</dbReference>
<dbReference type="CDD" id="cd07377">
    <property type="entry name" value="WHTH_GntR"/>
    <property type="match status" value="1"/>
</dbReference>
<dbReference type="InterPro" id="IPR011711">
    <property type="entry name" value="GntR_C"/>
</dbReference>
<dbReference type="SMART" id="SM00345">
    <property type="entry name" value="HTH_GNTR"/>
    <property type="match status" value="1"/>
</dbReference>
<dbReference type="Gene3D" id="1.20.120.530">
    <property type="entry name" value="GntR ligand-binding domain-like"/>
    <property type="match status" value="1"/>
</dbReference>
<reference evidence="5 6" key="1">
    <citation type="submission" date="2020-04" db="EMBL/GenBank/DDBJ databases">
        <title>Novel species.</title>
        <authorList>
            <person name="Teo W.F.A."/>
            <person name="Lipun K."/>
            <person name="Srisuk N."/>
            <person name="Duangmal K."/>
        </authorList>
    </citation>
    <scope>NUCLEOTIDE SEQUENCE [LARGE SCALE GENOMIC DNA]</scope>
    <source>
        <strain evidence="5 6">K13G38</strain>
    </source>
</reference>
<keyword evidence="3" id="KW-0804">Transcription</keyword>
<gene>
    <name evidence="5" type="ORF">HFP15_38960</name>
</gene>
<protein>
    <submittedName>
        <fullName evidence="5">GntR family transcriptional regulator</fullName>
    </submittedName>
</protein>
<keyword evidence="2" id="KW-0238">DNA-binding</keyword>
<evidence type="ECO:0000259" key="4">
    <source>
        <dbReference type="PROSITE" id="PS50949"/>
    </source>
</evidence>
<comment type="caution">
    <text evidence="5">The sequence shown here is derived from an EMBL/GenBank/DDBJ whole genome shotgun (WGS) entry which is preliminary data.</text>
</comment>
<dbReference type="Gene3D" id="1.10.10.10">
    <property type="entry name" value="Winged helix-like DNA-binding domain superfamily/Winged helix DNA-binding domain"/>
    <property type="match status" value="1"/>
</dbReference>
<keyword evidence="1" id="KW-0805">Transcription regulation</keyword>
<dbReference type="Proteomes" id="UP000715441">
    <property type="component" value="Unassembled WGS sequence"/>
</dbReference>
<dbReference type="InterPro" id="IPR036388">
    <property type="entry name" value="WH-like_DNA-bd_sf"/>
</dbReference>
<dbReference type="PROSITE" id="PS50949">
    <property type="entry name" value="HTH_GNTR"/>
    <property type="match status" value="1"/>
</dbReference>
<dbReference type="PANTHER" id="PTHR43537:SF45">
    <property type="entry name" value="GNTR FAMILY REGULATORY PROTEIN"/>
    <property type="match status" value="1"/>
</dbReference>
<dbReference type="RefSeq" id="WP_168523052.1">
    <property type="nucleotide sequence ID" value="NZ_JAAXLS010000068.1"/>
</dbReference>
<dbReference type="Pfam" id="PF00392">
    <property type="entry name" value="GntR"/>
    <property type="match status" value="1"/>
</dbReference>
<dbReference type="SMART" id="SM00895">
    <property type="entry name" value="FCD"/>
    <property type="match status" value="1"/>
</dbReference>
<proteinExistence type="predicted"/>
<dbReference type="Pfam" id="PF07729">
    <property type="entry name" value="FCD"/>
    <property type="match status" value="1"/>
</dbReference>
<dbReference type="PANTHER" id="PTHR43537">
    <property type="entry name" value="TRANSCRIPTIONAL REGULATOR, GNTR FAMILY"/>
    <property type="match status" value="1"/>
</dbReference>
<dbReference type="InterPro" id="IPR008920">
    <property type="entry name" value="TF_FadR/GntR_C"/>
</dbReference>
<accession>A0ABX1JK35</accession>
<dbReference type="EMBL" id="JAAXLS010000068">
    <property type="protein sequence ID" value="NKQ58840.1"/>
    <property type="molecule type" value="Genomic_DNA"/>
</dbReference>
<evidence type="ECO:0000313" key="6">
    <source>
        <dbReference type="Proteomes" id="UP000715441"/>
    </source>
</evidence>
<evidence type="ECO:0000256" key="3">
    <source>
        <dbReference type="ARBA" id="ARBA00023163"/>
    </source>
</evidence>
<organism evidence="5 6">
    <name type="scientific">Amycolatopsis acididurans</name>
    <dbReference type="NCBI Taxonomy" id="2724524"/>
    <lineage>
        <taxon>Bacteria</taxon>
        <taxon>Bacillati</taxon>
        <taxon>Actinomycetota</taxon>
        <taxon>Actinomycetes</taxon>
        <taxon>Pseudonocardiales</taxon>
        <taxon>Pseudonocardiaceae</taxon>
        <taxon>Amycolatopsis</taxon>
    </lineage>
</organism>